<keyword evidence="3" id="KW-0804">Transcription</keyword>
<evidence type="ECO:0000256" key="4">
    <source>
        <dbReference type="ARBA" id="ARBA00023242"/>
    </source>
</evidence>
<reference evidence="6 7" key="1">
    <citation type="journal article" date="2020" name="Mol. Plant">
        <title>The Chromosome-Based Rubber Tree Genome Provides New Insights into Spurge Genome Evolution and Rubber Biosynthesis.</title>
        <authorList>
            <person name="Liu J."/>
            <person name="Shi C."/>
            <person name="Shi C.C."/>
            <person name="Li W."/>
            <person name="Zhang Q.J."/>
            <person name="Zhang Y."/>
            <person name="Li K."/>
            <person name="Lu H.F."/>
            <person name="Shi C."/>
            <person name="Zhu S.T."/>
            <person name="Xiao Z.Y."/>
            <person name="Nan H."/>
            <person name="Yue Y."/>
            <person name="Zhu X.G."/>
            <person name="Wu Y."/>
            <person name="Hong X.N."/>
            <person name="Fan G.Y."/>
            <person name="Tong Y."/>
            <person name="Zhang D."/>
            <person name="Mao C.L."/>
            <person name="Liu Y.L."/>
            <person name="Hao S.J."/>
            <person name="Liu W.Q."/>
            <person name="Lv M.Q."/>
            <person name="Zhang H.B."/>
            <person name="Liu Y."/>
            <person name="Hu-Tang G.R."/>
            <person name="Wang J.P."/>
            <person name="Wang J.H."/>
            <person name="Sun Y.H."/>
            <person name="Ni S.B."/>
            <person name="Chen W.B."/>
            <person name="Zhang X.C."/>
            <person name="Jiao Y.N."/>
            <person name="Eichler E.E."/>
            <person name="Li G.H."/>
            <person name="Liu X."/>
            <person name="Gao L.Z."/>
        </authorList>
    </citation>
    <scope>NUCLEOTIDE SEQUENCE [LARGE SCALE GENOMIC DNA]</scope>
    <source>
        <strain evidence="7">cv. GT1</strain>
        <tissue evidence="6">Leaf</tissue>
    </source>
</reference>
<feature type="domain" description="NAC" evidence="5">
    <location>
        <begin position="60"/>
        <end position="213"/>
    </location>
</feature>
<evidence type="ECO:0000313" key="6">
    <source>
        <dbReference type="EMBL" id="KAF2312069.1"/>
    </source>
</evidence>
<keyword evidence="4" id="KW-0539">Nucleus</keyword>
<name>A0A6A6MJ82_HEVBR</name>
<dbReference type="PROSITE" id="PS51005">
    <property type="entry name" value="NAC"/>
    <property type="match status" value="1"/>
</dbReference>
<accession>A0A6A6MJ82</accession>
<dbReference type="Gene3D" id="2.170.150.80">
    <property type="entry name" value="NAC domain"/>
    <property type="match status" value="1"/>
</dbReference>
<dbReference type="InterPro" id="IPR036093">
    <property type="entry name" value="NAC_dom_sf"/>
</dbReference>
<keyword evidence="1" id="KW-0805">Transcription regulation</keyword>
<gene>
    <name evidence="6" type="ORF">GH714_027943</name>
</gene>
<comment type="caution">
    <text evidence="6">The sequence shown here is derived from an EMBL/GenBank/DDBJ whole genome shotgun (WGS) entry which is preliminary data.</text>
</comment>
<keyword evidence="2" id="KW-0238">DNA-binding</keyword>
<dbReference type="PANTHER" id="PTHR31719">
    <property type="entry name" value="NAC TRANSCRIPTION FACTOR 56"/>
    <property type="match status" value="1"/>
</dbReference>
<evidence type="ECO:0000313" key="7">
    <source>
        <dbReference type="Proteomes" id="UP000467840"/>
    </source>
</evidence>
<proteinExistence type="predicted"/>
<keyword evidence="7" id="KW-1185">Reference proteome</keyword>
<evidence type="ECO:0000256" key="1">
    <source>
        <dbReference type="ARBA" id="ARBA00023015"/>
    </source>
</evidence>
<dbReference type="SUPFAM" id="SSF51735">
    <property type="entry name" value="NAD(P)-binding Rossmann-fold domains"/>
    <property type="match status" value="1"/>
</dbReference>
<dbReference type="AlphaFoldDB" id="A0A6A6MJ82"/>
<dbReference type="SUPFAM" id="SSF101941">
    <property type="entry name" value="NAC domain"/>
    <property type="match status" value="1"/>
</dbReference>
<sequence length="362" mass="42010">MIGANTFPNTTFGWVNVKDVANAHIQALEIPSANGRYCLVERVARYSEVVNMLRELYPDFQLPEKFCPKDEELIVYYLRNKVNNQPLPRNKIVDVNLYKYNPWDLAEEYRKYGENEWYFFTPREKKYQNGSRPKRAAGKGYWKATGADRPVKHNDVVVGYRKALVFYSGDPKSSKKTNWIMHEYRVSDAPSRIRRSADDKKLDDWVLCRIYKRTEKSIISGHTNEEPALLDDGDVDVNVEHEGDSQGYTNTVADYEQPNPISIPLQEFEDIFSDLPPLEDLPNFKSYVHQQPILEADSYCSYGTSMVEPAFEIHPIEDFTTKYLNENDCGLKSIPLPDECAFYSDDRKRYIPDQFCMLAINV</sequence>
<organism evidence="6 7">
    <name type="scientific">Hevea brasiliensis</name>
    <name type="common">Para rubber tree</name>
    <name type="synonym">Siphonia brasiliensis</name>
    <dbReference type="NCBI Taxonomy" id="3981"/>
    <lineage>
        <taxon>Eukaryota</taxon>
        <taxon>Viridiplantae</taxon>
        <taxon>Streptophyta</taxon>
        <taxon>Embryophyta</taxon>
        <taxon>Tracheophyta</taxon>
        <taxon>Spermatophyta</taxon>
        <taxon>Magnoliopsida</taxon>
        <taxon>eudicotyledons</taxon>
        <taxon>Gunneridae</taxon>
        <taxon>Pentapetalae</taxon>
        <taxon>rosids</taxon>
        <taxon>fabids</taxon>
        <taxon>Malpighiales</taxon>
        <taxon>Euphorbiaceae</taxon>
        <taxon>Crotonoideae</taxon>
        <taxon>Micrandreae</taxon>
        <taxon>Hevea</taxon>
    </lineage>
</organism>
<dbReference type="GO" id="GO:0006355">
    <property type="term" value="P:regulation of DNA-templated transcription"/>
    <property type="evidence" value="ECO:0007669"/>
    <property type="project" value="InterPro"/>
</dbReference>
<evidence type="ECO:0000259" key="5">
    <source>
        <dbReference type="PROSITE" id="PS51005"/>
    </source>
</evidence>
<dbReference type="InterPro" id="IPR003441">
    <property type="entry name" value="NAC-dom"/>
</dbReference>
<dbReference type="PANTHER" id="PTHR31719:SF236">
    <property type="entry name" value="NAC DOMAIN-CONTAINING PROTEIN"/>
    <property type="match status" value="1"/>
</dbReference>
<dbReference type="Gene3D" id="3.40.50.720">
    <property type="entry name" value="NAD(P)-binding Rossmann-like Domain"/>
    <property type="match status" value="1"/>
</dbReference>
<dbReference type="EMBL" id="JAAGAX010000006">
    <property type="protein sequence ID" value="KAF2312069.1"/>
    <property type="molecule type" value="Genomic_DNA"/>
</dbReference>
<dbReference type="InterPro" id="IPR036291">
    <property type="entry name" value="NAD(P)-bd_dom_sf"/>
</dbReference>
<dbReference type="Pfam" id="PF02365">
    <property type="entry name" value="NAM"/>
    <property type="match status" value="1"/>
</dbReference>
<evidence type="ECO:0000256" key="2">
    <source>
        <dbReference type="ARBA" id="ARBA00023125"/>
    </source>
</evidence>
<dbReference type="Proteomes" id="UP000467840">
    <property type="component" value="Chromosome 14"/>
</dbReference>
<dbReference type="GO" id="GO:0003677">
    <property type="term" value="F:DNA binding"/>
    <property type="evidence" value="ECO:0007669"/>
    <property type="project" value="UniProtKB-KW"/>
</dbReference>
<protein>
    <recommendedName>
        <fullName evidence="5">NAC domain-containing protein</fullName>
    </recommendedName>
</protein>
<evidence type="ECO:0000256" key="3">
    <source>
        <dbReference type="ARBA" id="ARBA00023163"/>
    </source>
</evidence>